<dbReference type="Proteomes" id="UP000031668">
    <property type="component" value="Unassembled WGS sequence"/>
</dbReference>
<organism evidence="1 2">
    <name type="scientific">Thelohanellus kitauei</name>
    <name type="common">Myxosporean</name>
    <dbReference type="NCBI Taxonomy" id="669202"/>
    <lineage>
        <taxon>Eukaryota</taxon>
        <taxon>Metazoa</taxon>
        <taxon>Cnidaria</taxon>
        <taxon>Myxozoa</taxon>
        <taxon>Myxosporea</taxon>
        <taxon>Bivalvulida</taxon>
        <taxon>Platysporina</taxon>
        <taxon>Myxobolidae</taxon>
        <taxon>Thelohanellus</taxon>
    </lineage>
</organism>
<name>A0A0C2JQC6_THEKT</name>
<accession>A0A0C2JQC6</accession>
<evidence type="ECO:0000313" key="1">
    <source>
        <dbReference type="EMBL" id="KII71573.1"/>
    </source>
</evidence>
<evidence type="ECO:0000313" key="2">
    <source>
        <dbReference type="Proteomes" id="UP000031668"/>
    </source>
</evidence>
<dbReference type="OrthoDB" id="10052789at2759"/>
<evidence type="ECO:0008006" key="3">
    <source>
        <dbReference type="Google" id="ProtNLM"/>
    </source>
</evidence>
<sequence length="175" mass="20193">MECVAHYEESIIISLTQGELSTNQRVAVFIRCKHEDDKKISHHKTVVDCKSFIRDIFINHVLNHSSHFGGPGIVVQVDESLLCKGNYGVERILSNRDLVIVGGIDETGSVFMELTVIRNMHTLKETIRRNIALENEYVLEVVIHDHEFVNAEGYHTQRIEDMWAACKRLFRLKYK</sequence>
<protein>
    <recommendedName>
        <fullName evidence="3">ISXO2-like transposase domain-containing protein</fullName>
    </recommendedName>
</protein>
<keyword evidence="2" id="KW-1185">Reference proteome</keyword>
<dbReference type="AlphaFoldDB" id="A0A0C2JQC6"/>
<comment type="caution">
    <text evidence="1">The sequence shown here is derived from an EMBL/GenBank/DDBJ whole genome shotgun (WGS) entry which is preliminary data.</text>
</comment>
<proteinExistence type="predicted"/>
<gene>
    <name evidence="1" type="ORF">RF11_04618</name>
</gene>
<dbReference type="EMBL" id="JWZT01001718">
    <property type="protein sequence ID" value="KII71573.1"/>
    <property type="molecule type" value="Genomic_DNA"/>
</dbReference>
<reference evidence="1 2" key="1">
    <citation type="journal article" date="2014" name="Genome Biol. Evol.">
        <title>The genome of the myxosporean Thelohanellus kitauei shows adaptations to nutrient acquisition within its fish host.</title>
        <authorList>
            <person name="Yang Y."/>
            <person name="Xiong J."/>
            <person name="Zhou Z."/>
            <person name="Huo F."/>
            <person name="Miao W."/>
            <person name="Ran C."/>
            <person name="Liu Y."/>
            <person name="Zhang J."/>
            <person name="Feng J."/>
            <person name="Wang M."/>
            <person name="Wang M."/>
            <person name="Wang L."/>
            <person name="Yao B."/>
        </authorList>
    </citation>
    <scope>NUCLEOTIDE SEQUENCE [LARGE SCALE GENOMIC DNA]</scope>
    <source>
        <strain evidence="1">Wuqing</strain>
    </source>
</reference>